<dbReference type="InterPro" id="IPR044992">
    <property type="entry name" value="ChyE-like"/>
</dbReference>
<dbReference type="GO" id="GO:0005829">
    <property type="term" value="C:cytosol"/>
    <property type="evidence" value="ECO:0007669"/>
    <property type="project" value="TreeGrafter"/>
</dbReference>
<reference evidence="2 3" key="1">
    <citation type="submission" date="2019-11" db="EMBL/GenBank/DDBJ databases">
        <authorList>
            <person name="Cao P."/>
        </authorList>
    </citation>
    <scope>NUCLEOTIDE SEQUENCE [LARGE SCALE GENOMIC DNA]</scope>
    <source>
        <strain evidence="2 3">NEAU-AAG5</strain>
    </source>
</reference>
<proteinExistence type="predicted"/>
<dbReference type="InterPro" id="IPR017926">
    <property type="entry name" value="GATASE"/>
</dbReference>
<accession>A0A7K1L307</accession>
<dbReference type="Pfam" id="PF00117">
    <property type="entry name" value="GATase"/>
    <property type="match status" value="1"/>
</dbReference>
<sequence length="233" mass="24835">MRALLIHHDHLSIPGPVGERLTEHGWDLEERLIVPADLHHAPGVDFEFPDPLAWDLIIPMGSPWSVNDAVVASWVAPELAMLGKAHAAGVPVLGICFGGQALAAALGGTVERAPRPEMGWVEVETDDPSLVGPGPWFQFHYDRWTLPPGAVEIARSAAGSQAFVLGRSLGLQFHPEITAAELESWLVNGGDAHMRAEGVDPGAVLAEVRRTEAASAARTHALVDAFLTKVATV</sequence>
<dbReference type="Gene3D" id="3.40.50.880">
    <property type="match status" value="1"/>
</dbReference>
<organism evidence="2 3">
    <name type="scientific">Actinomadura litoris</name>
    <dbReference type="NCBI Taxonomy" id="2678616"/>
    <lineage>
        <taxon>Bacteria</taxon>
        <taxon>Bacillati</taxon>
        <taxon>Actinomycetota</taxon>
        <taxon>Actinomycetes</taxon>
        <taxon>Streptosporangiales</taxon>
        <taxon>Thermomonosporaceae</taxon>
        <taxon>Actinomadura</taxon>
    </lineage>
</organism>
<dbReference type="PANTHER" id="PTHR42695">
    <property type="entry name" value="GLUTAMINE AMIDOTRANSFERASE YLR126C-RELATED"/>
    <property type="match status" value="1"/>
</dbReference>
<dbReference type="PROSITE" id="PS51273">
    <property type="entry name" value="GATASE_TYPE_1"/>
    <property type="match status" value="1"/>
</dbReference>
<gene>
    <name evidence="2" type="ORF">GNZ18_19730</name>
</gene>
<feature type="domain" description="Glutamine amidotransferase" evidence="1">
    <location>
        <begin position="56"/>
        <end position="181"/>
    </location>
</feature>
<dbReference type="AlphaFoldDB" id="A0A7K1L307"/>
<dbReference type="InterPro" id="IPR029062">
    <property type="entry name" value="Class_I_gatase-like"/>
</dbReference>
<evidence type="ECO:0000313" key="2">
    <source>
        <dbReference type="EMBL" id="MUN38818.1"/>
    </source>
</evidence>
<keyword evidence="2" id="KW-0808">Transferase</keyword>
<dbReference type="RefSeq" id="WP_214620499.1">
    <property type="nucleotide sequence ID" value="NZ_WOFH01000006.1"/>
</dbReference>
<dbReference type="GO" id="GO:0008483">
    <property type="term" value="F:transaminase activity"/>
    <property type="evidence" value="ECO:0007669"/>
    <property type="project" value="UniProtKB-KW"/>
</dbReference>
<dbReference type="CDD" id="cd01741">
    <property type="entry name" value="GATase1_1"/>
    <property type="match status" value="1"/>
</dbReference>
<keyword evidence="3" id="KW-1185">Reference proteome</keyword>
<dbReference type="PANTHER" id="PTHR42695:SF5">
    <property type="entry name" value="GLUTAMINE AMIDOTRANSFERASE YLR126C-RELATED"/>
    <property type="match status" value="1"/>
</dbReference>
<comment type="caution">
    <text evidence="2">The sequence shown here is derived from an EMBL/GenBank/DDBJ whole genome shotgun (WGS) entry which is preliminary data.</text>
</comment>
<dbReference type="SUPFAM" id="SSF52317">
    <property type="entry name" value="Class I glutamine amidotransferase-like"/>
    <property type="match status" value="1"/>
</dbReference>
<dbReference type="EMBL" id="WOFH01000006">
    <property type="protein sequence ID" value="MUN38818.1"/>
    <property type="molecule type" value="Genomic_DNA"/>
</dbReference>
<keyword evidence="2" id="KW-0032">Aminotransferase</keyword>
<evidence type="ECO:0000313" key="3">
    <source>
        <dbReference type="Proteomes" id="UP000432015"/>
    </source>
</evidence>
<evidence type="ECO:0000259" key="1">
    <source>
        <dbReference type="Pfam" id="PF00117"/>
    </source>
</evidence>
<name>A0A7K1L307_9ACTN</name>
<dbReference type="Proteomes" id="UP000432015">
    <property type="component" value="Unassembled WGS sequence"/>
</dbReference>
<protein>
    <submittedName>
        <fullName evidence="2">Aminotransferase</fullName>
    </submittedName>
</protein>